<dbReference type="AlphaFoldDB" id="A0A2U3KT14"/>
<evidence type="ECO:0000313" key="1">
    <source>
        <dbReference type="EMBL" id="SPF42806.1"/>
    </source>
</evidence>
<dbReference type="Proteomes" id="UP000238701">
    <property type="component" value="Unassembled WGS sequence"/>
</dbReference>
<dbReference type="PANTHER" id="PTHR47916">
    <property type="entry name" value="FRUCTOSE-BISPHOSPHATE ALDOLASE CLASS 1"/>
    <property type="match status" value="1"/>
</dbReference>
<protein>
    <submittedName>
        <fullName evidence="1">Putative 2-amino-3,7-dideoxy-D-threo-hept-6-ulosonate synthase</fullName>
        <ecNumber evidence="1">2.2.1.10</ecNumber>
    </submittedName>
</protein>
<dbReference type="InterPro" id="IPR013785">
    <property type="entry name" value="Aldolase_TIM"/>
</dbReference>
<dbReference type="Pfam" id="PF01791">
    <property type="entry name" value="DeoC"/>
    <property type="match status" value="1"/>
</dbReference>
<dbReference type="GO" id="GO:0004332">
    <property type="term" value="F:fructose-bisphosphate aldolase activity"/>
    <property type="evidence" value="ECO:0007669"/>
    <property type="project" value="InterPro"/>
</dbReference>
<keyword evidence="1" id="KW-0808">Transferase</keyword>
<dbReference type="InterPro" id="IPR041720">
    <property type="entry name" value="FbaB-like"/>
</dbReference>
<dbReference type="OrthoDB" id="5915071at2"/>
<dbReference type="Gene3D" id="3.20.20.70">
    <property type="entry name" value="Aldolase class I"/>
    <property type="match status" value="1"/>
</dbReference>
<dbReference type="GO" id="GO:0016740">
    <property type="term" value="F:transferase activity"/>
    <property type="evidence" value="ECO:0007669"/>
    <property type="project" value="UniProtKB-KW"/>
</dbReference>
<dbReference type="InterPro" id="IPR002915">
    <property type="entry name" value="DeoC/FbaB/LacD_aldolase"/>
</dbReference>
<dbReference type="PIRSF" id="PIRSF038992">
    <property type="entry name" value="Aldolase_Ia"/>
    <property type="match status" value="1"/>
</dbReference>
<dbReference type="SUPFAM" id="SSF51569">
    <property type="entry name" value="Aldolase"/>
    <property type="match status" value="1"/>
</dbReference>
<evidence type="ECO:0000313" key="2">
    <source>
        <dbReference type="Proteomes" id="UP000238701"/>
    </source>
</evidence>
<dbReference type="SMART" id="SM01133">
    <property type="entry name" value="DeoC"/>
    <property type="match status" value="1"/>
</dbReference>
<dbReference type="PANTHER" id="PTHR47916:SF1">
    <property type="entry name" value="3-HYDROXY-5-PHOSPHONOOXYPENTANE-2,4-DIONE THIOLASE"/>
    <property type="match status" value="1"/>
</dbReference>
<organism evidence="1 2">
    <name type="scientific">Candidatus Sulfotelmatobacter kueseliae</name>
    <dbReference type="NCBI Taxonomy" id="2042962"/>
    <lineage>
        <taxon>Bacteria</taxon>
        <taxon>Pseudomonadati</taxon>
        <taxon>Acidobacteriota</taxon>
        <taxon>Terriglobia</taxon>
        <taxon>Terriglobales</taxon>
        <taxon>Candidatus Korobacteraceae</taxon>
        <taxon>Candidatus Sulfotelmatobacter</taxon>
    </lineage>
</organism>
<dbReference type="EC" id="2.2.1.10" evidence="1"/>
<gene>
    <name evidence="1" type="ORF">SBA1_470028</name>
</gene>
<sequence length="271" mass="28764">MSDCGKKVRLCRVLGGAGHRALVVAFDHALVLGPIPGTEDPLGQIRRFAEAKVDALLLNLGLIRQFANSIPAGPLPALIARIDWTTVWSAVSTNGGGALRSALLARPEDALRHGADAVLTYMVVGTGDADFESKEVARTAEVARECERIGIPLIVESLARGKNVANPGEPKWLNLHTRMAAELGADAVKTDYTGDPTSMRSVVEGCPIPILVLGGSRQGSDQEALDTIRDIVLAGAAGVFFGRNVFQAADMELFLQRARAVLDGKALQPKR</sequence>
<proteinExistence type="predicted"/>
<dbReference type="InterPro" id="IPR050456">
    <property type="entry name" value="DeoC/FbaB_aldolase"/>
</dbReference>
<name>A0A2U3KT14_9BACT</name>
<accession>A0A2U3KT14</accession>
<reference evidence="2" key="1">
    <citation type="submission" date="2018-02" db="EMBL/GenBank/DDBJ databases">
        <authorList>
            <person name="Hausmann B."/>
        </authorList>
    </citation>
    <scope>NUCLEOTIDE SEQUENCE [LARGE SCALE GENOMIC DNA]</scope>
    <source>
        <strain evidence="2">Peat soil MAG SbA1</strain>
    </source>
</reference>
<dbReference type="EMBL" id="OMOD01000141">
    <property type="protein sequence ID" value="SPF42806.1"/>
    <property type="molecule type" value="Genomic_DNA"/>
</dbReference>